<gene>
    <name evidence="2" type="ORF">OH76DRAFT_1364414</name>
</gene>
<dbReference type="Gene3D" id="3.30.420.10">
    <property type="entry name" value="Ribonuclease H-like superfamily/Ribonuclease H"/>
    <property type="match status" value="1"/>
</dbReference>
<dbReference type="SUPFAM" id="SSF53098">
    <property type="entry name" value="Ribonuclease H-like"/>
    <property type="match status" value="1"/>
</dbReference>
<name>A0A371CMM7_9APHY</name>
<evidence type="ECO:0000313" key="2">
    <source>
        <dbReference type="EMBL" id="RDX41544.1"/>
    </source>
</evidence>
<evidence type="ECO:0000313" key="3">
    <source>
        <dbReference type="Proteomes" id="UP000256964"/>
    </source>
</evidence>
<organism evidence="2 3">
    <name type="scientific">Lentinus brumalis</name>
    <dbReference type="NCBI Taxonomy" id="2498619"/>
    <lineage>
        <taxon>Eukaryota</taxon>
        <taxon>Fungi</taxon>
        <taxon>Dikarya</taxon>
        <taxon>Basidiomycota</taxon>
        <taxon>Agaricomycotina</taxon>
        <taxon>Agaricomycetes</taxon>
        <taxon>Polyporales</taxon>
        <taxon>Polyporaceae</taxon>
        <taxon>Lentinus</taxon>
    </lineage>
</organism>
<dbReference type="InterPro" id="IPR002156">
    <property type="entry name" value="RNaseH_domain"/>
</dbReference>
<evidence type="ECO:0000259" key="1">
    <source>
        <dbReference type="PROSITE" id="PS50879"/>
    </source>
</evidence>
<protein>
    <submittedName>
        <fullName evidence="2">RnaseH-domain-containing protein</fullName>
    </submittedName>
</protein>
<keyword evidence="3" id="KW-1185">Reference proteome</keyword>
<dbReference type="GO" id="GO:0004523">
    <property type="term" value="F:RNA-DNA hybrid ribonuclease activity"/>
    <property type="evidence" value="ECO:0007669"/>
    <property type="project" value="InterPro"/>
</dbReference>
<proteinExistence type="predicted"/>
<dbReference type="Proteomes" id="UP000256964">
    <property type="component" value="Unassembled WGS sequence"/>
</dbReference>
<dbReference type="OrthoDB" id="2800951at2759"/>
<dbReference type="STRING" id="139420.A0A371CMM7"/>
<dbReference type="Pfam" id="PF00075">
    <property type="entry name" value="RNase_H"/>
    <property type="match status" value="1"/>
</dbReference>
<reference evidence="2 3" key="1">
    <citation type="journal article" date="2018" name="Biotechnol. Biofuels">
        <title>Integrative visual omics of the white-rot fungus Polyporus brumalis exposes the biotechnological potential of its oxidative enzymes for delignifying raw plant biomass.</title>
        <authorList>
            <person name="Miyauchi S."/>
            <person name="Rancon A."/>
            <person name="Drula E."/>
            <person name="Hage H."/>
            <person name="Chaduli D."/>
            <person name="Favel A."/>
            <person name="Grisel S."/>
            <person name="Henrissat B."/>
            <person name="Herpoel-Gimbert I."/>
            <person name="Ruiz-Duenas F.J."/>
            <person name="Chevret D."/>
            <person name="Hainaut M."/>
            <person name="Lin J."/>
            <person name="Wang M."/>
            <person name="Pangilinan J."/>
            <person name="Lipzen A."/>
            <person name="Lesage-Meessen L."/>
            <person name="Navarro D."/>
            <person name="Riley R."/>
            <person name="Grigoriev I.V."/>
            <person name="Zhou S."/>
            <person name="Raouche S."/>
            <person name="Rosso M.N."/>
        </authorList>
    </citation>
    <scope>NUCLEOTIDE SEQUENCE [LARGE SCALE GENOMIC DNA]</scope>
    <source>
        <strain evidence="2 3">BRFM 1820</strain>
    </source>
</reference>
<dbReference type="EMBL" id="KZ857509">
    <property type="protein sequence ID" value="RDX41544.1"/>
    <property type="molecule type" value="Genomic_DNA"/>
</dbReference>
<dbReference type="InterPro" id="IPR012337">
    <property type="entry name" value="RNaseH-like_sf"/>
</dbReference>
<feature type="domain" description="RNase H type-1" evidence="1">
    <location>
        <begin position="1"/>
        <end position="77"/>
    </location>
</feature>
<feature type="non-terminal residue" evidence="2">
    <location>
        <position position="1"/>
    </location>
</feature>
<accession>A0A371CMM7</accession>
<dbReference type="GO" id="GO:0003676">
    <property type="term" value="F:nucleic acid binding"/>
    <property type="evidence" value="ECO:0007669"/>
    <property type="project" value="InterPro"/>
</dbReference>
<dbReference type="PROSITE" id="PS50879">
    <property type="entry name" value="RNASE_H_1"/>
    <property type="match status" value="1"/>
</dbReference>
<dbReference type="InterPro" id="IPR036397">
    <property type="entry name" value="RNaseH_sf"/>
</dbReference>
<sequence>APLKIITDSAYAIDGLTKELLTWEEQGWIGVENSEIFKDAAARLRARSARTSFQWVKGHSGIPGNEAADKLADDGAELEADRAIGLPPLPKKYLAKGARMTALTQSLAYRGIKAEKPSDVRPSTDRMVQRVVATLTELTGARITEAKLWKSLRSPDVARKIGDFLWRCMHDSLRIGKFWRNIASCEMREACVQCGVEESIEHILVDCDAVATQEIRRLAKKMIKKRTGKDHALTLGEMVGAAAVTYKGRVADEAQVGALDRFFRIVVTESAYLIWKVRCERTIDRQEDPGRWHSRKEAREKWYYTLNKRLVLDRMLTNERFGRKAVSREIVTRTWEGVLDVKRDEQEHWLKLKGVLVGRLDSQTVPE</sequence>
<dbReference type="AlphaFoldDB" id="A0A371CMM7"/>